<dbReference type="AlphaFoldDB" id="A0A8J7L7P1"/>
<dbReference type="EMBL" id="JAECZC010000011">
    <property type="protein sequence ID" value="MBH8562330.1"/>
    <property type="molecule type" value="Genomic_DNA"/>
</dbReference>
<accession>A0A8J7L7P1</accession>
<protein>
    <submittedName>
        <fullName evidence="1">Uncharacterized protein</fullName>
    </submittedName>
</protein>
<evidence type="ECO:0000313" key="1">
    <source>
        <dbReference type="EMBL" id="MBH8562330.1"/>
    </source>
</evidence>
<evidence type="ECO:0000313" key="2">
    <source>
        <dbReference type="Proteomes" id="UP000632766"/>
    </source>
</evidence>
<name>A0A8J7L7P1_9NOST</name>
<sequence>MNAQKEIIKNTTINRMVIKELSQTEKLEEMANGDGCRIKLGDININLESTVPEFTKNYLKIVVRRGEDVKNITKKLRTLNIKYSISAEGKQISTY</sequence>
<proteinExistence type="predicted"/>
<keyword evidence="2" id="KW-1185">Reference proteome</keyword>
<reference evidence="1 2" key="1">
    <citation type="journal article" date="2021" name="Int. J. Syst. Evol. Microbiol.">
        <title>Amazonocrinis nigriterrae gen. nov., sp. nov., Atlanticothrix silvestris gen. nov., sp. nov. and Dendronalium phyllosphericum gen. nov., sp. nov., nostocacean cyanobacteria from Brazilian environments.</title>
        <authorList>
            <person name="Alvarenga D.O."/>
            <person name="Andreote A.P.D."/>
            <person name="Branco L.H.Z."/>
            <person name="Delbaje E."/>
            <person name="Cruz R.B."/>
            <person name="Varani A.M."/>
            <person name="Fiore M.F."/>
        </authorList>
    </citation>
    <scope>NUCLEOTIDE SEQUENCE [LARGE SCALE GENOMIC DNA]</scope>
    <source>
        <strain evidence="1 2">CENA67</strain>
    </source>
</reference>
<dbReference type="Proteomes" id="UP000632766">
    <property type="component" value="Unassembled WGS sequence"/>
</dbReference>
<organism evidence="1 2">
    <name type="scientific">Amazonocrinis nigriterrae CENA67</name>
    <dbReference type="NCBI Taxonomy" id="2794033"/>
    <lineage>
        <taxon>Bacteria</taxon>
        <taxon>Bacillati</taxon>
        <taxon>Cyanobacteriota</taxon>
        <taxon>Cyanophyceae</taxon>
        <taxon>Nostocales</taxon>
        <taxon>Nostocaceae</taxon>
        <taxon>Amazonocrinis</taxon>
        <taxon>Amazonocrinis nigriterrae</taxon>
    </lineage>
</organism>
<gene>
    <name evidence="1" type="ORF">I8748_09105</name>
</gene>
<dbReference type="RefSeq" id="WP_198124288.1">
    <property type="nucleotide sequence ID" value="NZ_JAECZC010000011.1"/>
</dbReference>
<comment type="caution">
    <text evidence="1">The sequence shown here is derived from an EMBL/GenBank/DDBJ whole genome shotgun (WGS) entry which is preliminary data.</text>
</comment>